<name>A0ABW6S4K2_9NOCA</name>
<keyword evidence="2" id="KW-0472">Membrane</keyword>
<feature type="transmembrane region" description="Helical" evidence="2">
    <location>
        <begin position="76"/>
        <end position="97"/>
    </location>
</feature>
<protein>
    <recommendedName>
        <fullName evidence="5">DUF2637 domain-containing protein</fullName>
    </recommendedName>
</protein>
<dbReference type="Proteomes" id="UP001601992">
    <property type="component" value="Unassembled WGS sequence"/>
</dbReference>
<feature type="transmembrane region" description="Helical" evidence="2">
    <location>
        <begin position="109"/>
        <end position="128"/>
    </location>
</feature>
<organism evidence="3 4">
    <name type="scientific">Nocardia jiangxiensis</name>
    <dbReference type="NCBI Taxonomy" id="282685"/>
    <lineage>
        <taxon>Bacteria</taxon>
        <taxon>Bacillati</taxon>
        <taxon>Actinomycetota</taxon>
        <taxon>Actinomycetes</taxon>
        <taxon>Mycobacteriales</taxon>
        <taxon>Nocardiaceae</taxon>
        <taxon>Nocardia</taxon>
    </lineage>
</organism>
<keyword evidence="4" id="KW-1185">Reference proteome</keyword>
<accession>A0ABW6S4K2</accession>
<feature type="compositionally biased region" description="Polar residues" evidence="1">
    <location>
        <begin position="424"/>
        <end position="443"/>
    </location>
</feature>
<evidence type="ECO:0000256" key="1">
    <source>
        <dbReference type="SAM" id="MobiDB-lite"/>
    </source>
</evidence>
<feature type="compositionally biased region" description="Polar residues" evidence="1">
    <location>
        <begin position="628"/>
        <end position="647"/>
    </location>
</feature>
<gene>
    <name evidence="3" type="ORF">ACFYXQ_25960</name>
</gene>
<evidence type="ECO:0008006" key="5">
    <source>
        <dbReference type="Google" id="ProtNLM"/>
    </source>
</evidence>
<proteinExistence type="predicted"/>
<dbReference type="EMBL" id="JBIAQY010000009">
    <property type="protein sequence ID" value="MFF3571230.1"/>
    <property type="molecule type" value="Genomic_DNA"/>
</dbReference>
<sequence length="685" mass="71837">MNGIDRIATNLESHLTITVLAALGAFVVVWGAIWAVRSARRRGLTGEQAGTLLAAAIATGVSAQGMWVFFDKSLHLTLSLRIMFFAFLEIMVLTSALRARSAQQVSGSAGIDGVAMWVLTCLSAVLAATDADNAGTVLIRLSAPLVAAWGWERSMALERRRSGALGGINWRITPERMLIRLGIADPTDRTAGEAARQRRLIDVALAADHARTLRETGAGSRRINRARRHLQRVMRRAVEDGGLVDNARAPRTVLMDNLRILSGTGALVDLDLPSPWILDEESDASTSGIFAAPALVASGAAADSHAVVSDEMSPVSSSAAQNSSESAGAQAIPGEGIASSDQAASLSAAQEESRTQPEPRMPAPAAPNSAAGQSTSPTEQMSSVEQAQRSAPMSTTEQIPSASTEGRPLPVTAQTPANGRPLSPTAQTQEAVHSAPATSQTQEVAFPETPRTQEAGQPLPATAQIPEAGQPTPAAAQTADPGRALPPTTQNPADEQDLSAVTQTLPTVQSRSNTAWTWQAGQALPPMAPNPSGQTPADAGWTTPAESPEQEYAEPAGPYTATATPTASPQTAQSEPGQANRQYRRDPAFRERVRELHADNAPTSEIAAQLGTSSRTIRRIIADLGAESDTSGRQNRNPAQAAVSNWHNGFRVLPGGNTTTAPGSGGAKGTADERPPHRTDRSMEQ</sequence>
<comment type="caution">
    <text evidence="3">The sequence shown here is derived from an EMBL/GenBank/DDBJ whole genome shotgun (WGS) entry which is preliminary data.</text>
</comment>
<feature type="compositionally biased region" description="Basic and acidic residues" evidence="1">
    <location>
        <begin position="583"/>
        <end position="598"/>
    </location>
</feature>
<feature type="transmembrane region" description="Helical" evidence="2">
    <location>
        <begin position="49"/>
        <end position="70"/>
    </location>
</feature>
<evidence type="ECO:0000313" key="4">
    <source>
        <dbReference type="Proteomes" id="UP001601992"/>
    </source>
</evidence>
<feature type="compositionally biased region" description="Polar residues" evidence="1">
    <location>
        <begin position="487"/>
        <end position="520"/>
    </location>
</feature>
<feature type="region of interest" description="Disordered" evidence="1">
    <location>
        <begin position="312"/>
        <end position="685"/>
    </location>
</feature>
<keyword evidence="2" id="KW-1133">Transmembrane helix</keyword>
<keyword evidence="2" id="KW-0812">Transmembrane</keyword>
<dbReference type="RefSeq" id="WP_387405274.1">
    <property type="nucleotide sequence ID" value="NZ_JBIAQY010000009.1"/>
</dbReference>
<feature type="compositionally biased region" description="Low complexity" evidence="1">
    <location>
        <begin position="338"/>
        <end position="350"/>
    </location>
</feature>
<evidence type="ECO:0000313" key="3">
    <source>
        <dbReference type="EMBL" id="MFF3571230.1"/>
    </source>
</evidence>
<feature type="transmembrane region" description="Helical" evidence="2">
    <location>
        <begin position="15"/>
        <end position="37"/>
    </location>
</feature>
<evidence type="ECO:0000256" key="2">
    <source>
        <dbReference type="SAM" id="Phobius"/>
    </source>
</evidence>
<feature type="compositionally biased region" description="Basic and acidic residues" evidence="1">
    <location>
        <begin position="670"/>
        <end position="685"/>
    </location>
</feature>
<feature type="compositionally biased region" description="Polar residues" evidence="1">
    <location>
        <begin position="370"/>
        <end position="404"/>
    </location>
</feature>
<feature type="compositionally biased region" description="Low complexity" evidence="1">
    <location>
        <begin position="312"/>
        <end position="331"/>
    </location>
</feature>
<reference evidence="3 4" key="1">
    <citation type="submission" date="2024-10" db="EMBL/GenBank/DDBJ databases">
        <title>The Natural Products Discovery Center: Release of the First 8490 Sequenced Strains for Exploring Actinobacteria Biosynthetic Diversity.</title>
        <authorList>
            <person name="Kalkreuter E."/>
            <person name="Kautsar S.A."/>
            <person name="Yang D."/>
            <person name="Bader C.D."/>
            <person name="Teijaro C.N."/>
            <person name="Fluegel L."/>
            <person name="Davis C.M."/>
            <person name="Simpson J.R."/>
            <person name="Lauterbach L."/>
            <person name="Steele A.D."/>
            <person name="Gui C."/>
            <person name="Meng S."/>
            <person name="Li G."/>
            <person name="Viehrig K."/>
            <person name="Ye F."/>
            <person name="Su P."/>
            <person name="Kiefer A.F."/>
            <person name="Nichols A."/>
            <person name="Cepeda A.J."/>
            <person name="Yan W."/>
            <person name="Fan B."/>
            <person name="Jiang Y."/>
            <person name="Adhikari A."/>
            <person name="Zheng C.-J."/>
            <person name="Schuster L."/>
            <person name="Cowan T.M."/>
            <person name="Smanski M.J."/>
            <person name="Chevrette M.G."/>
            <person name="De Carvalho L.P.S."/>
            <person name="Shen B."/>
        </authorList>
    </citation>
    <scope>NUCLEOTIDE SEQUENCE [LARGE SCALE GENOMIC DNA]</scope>
    <source>
        <strain evidence="3 4">NPDC002593</strain>
    </source>
</reference>
<feature type="compositionally biased region" description="Low complexity" evidence="1">
    <location>
        <begin position="468"/>
        <end position="482"/>
    </location>
</feature>
<feature type="compositionally biased region" description="Low complexity" evidence="1">
    <location>
        <begin position="553"/>
        <end position="572"/>
    </location>
</feature>